<proteinExistence type="predicted"/>
<evidence type="ECO:0000313" key="4">
    <source>
        <dbReference type="Proteomes" id="UP000537825"/>
    </source>
</evidence>
<keyword evidence="4" id="KW-1185">Reference proteome</keyword>
<dbReference type="InterPro" id="IPR045426">
    <property type="entry name" value="ADYC"/>
</dbReference>
<comment type="caution">
    <text evidence="3">The sequence shown here is derived from an EMBL/GenBank/DDBJ whole genome shotgun (WGS) entry which is preliminary data.</text>
</comment>
<gene>
    <name evidence="3" type="ORF">GTZ93_16300</name>
</gene>
<feature type="region of interest" description="Disordered" evidence="1">
    <location>
        <begin position="295"/>
        <end position="318"/>
    </location>
</feature>
<dbReference type="AlphaFoldDB" id="A0A7X5BUN7"/>
<dbReference type="Pfam" id="PF20032">
    <property type="entry name" value="ADYC"/>
    <property type="match status" value="1"/>
</dbReference>
<feature type="domain" description="ADYC" evidence="2">
    <location>
        <begin position="93"/>
        <end position="279"/>
    </location>
</feature>
<evidence type="ECO:0000256" key="1">
    <source>
        <dbReference type="SAM" id="MobiDB-lite"/>
    </source>
</evidence>
<name>A0A7X5BUN7_9BACT</name>
<dbReference type="Proteomes" id="UP000537825">
    <property type="component" value="Unassembled WGS sequence"/>
</dbReference>
<dbReference type="EMBL" id="JAAAPK010000004">
    <property type="protein sequence ID" value="NBC41387.1"/>
    <property type="molecule type" value="Genomic_DNA"/>
</dbReference>
<dbReference type="RefSeq" id="WP_139915293.1">
    <property type="nucleotide sequence ID" value="NZ_CBCSLE010000036.1"/>
</dbReference>
<reference evidence="3 4" key="1">
    <citation type="submission" date="2020-01" db="EMBL/GenBank/DDBJ databases">
        <title>The draft genome sequence of Corallococcus exiguus DSM 14696.</title>
        <authorList>
            <person name="Zhang X."/>
            <person name="Zhu H."/>
        </authorList>
    </citation>
    <scope>NUCLEOTIDE SEQUENCE [LARGE SCALE GENOMIC DNA]</scope>
    <source>
        <strain evidence="3 4">DSM 14696</strain>
    </source>
</reference>
<evidence type="ECO:0000259" key="2">
    <source>
        <dbReference type="Pfam" id="PF20032"/>
    </source>
</evidence>
<sequence length="318" mass="34843">MNLPASDAARLPHVQLMGRDPVAHGNSVVGYPLVGALQHPQDPDTYENVRIHSIQAEGTELTVNYCRESSDCLDTSQLRPLRGDDLRRLKLMTTLRGDDREARREVIFEVAVRPRPEASTRFHKYDILYREPTPGRPWVNHCDPRGAEAPGRDATAFLPGLRINSVNAAVEHVPAWTTLGCESGAIVTCLDWGYAPWNPDTGVYNGLHGHVFGACLQAKRAAYFVGHGDLTSYTRNGTRIDKRDEFGLGRSANNQIAELRALEALWSPQGAVCLNVENRRVPGITLPDGVHGVPPCDKPPTWTPTGKLATGPLTPAPD</sequence>
<accession>A0A7X5BUN7</accession>
<protein>
    <recommendedName>
        <fullName evidence="2">ADYC domain-containing protein</fullName>
    </recommendedName>
</protein>
<evidence type="ECO:0000313" key="3">
    <source>
        <dbReference type="EMBL" id="NBC41387.1"/>
    </source>
</evidence>
<organism evidence="3 4">
    <name type="scientific">Corallococcus exiguus</name>
    <dbReference type="NCBI Taxonomy" id="83462"/>
    <lineage>
        <taxon>Bacteria</taxon>
        <taxon>Pseudomonadati</taxon>
        <taxon>Myxococcota</taxon>
        <taxon>Myxococcia</taxon>
        <taxon>Myxococcales</taxon>
        <taxon>Cystobacterineae</taxon>
        <taxon>Myxococcaceae</taxon>
        <taxon>Corallococcus</taxon>
    </lineage>
</organism>